<accession>A0ABX7NKP9</accession>
<dbReference type="Gene3D" id="3.30.530.20">
    <property type="match status" value="1"/>
</dbReference>
<comment type="similarity">
    <text evidence="1">Belongs to the AHA1 family.</text>
</comment>
<reference evidence="3 4" key="1">
    <citation type="submission" date="2021-02" db="EMBL/GenBank/DDBJ databases">
        <title>De Novo genome assembly of isolated myxobacteria.</title>
        <authorList>
            <person name="Stevens D.C."/>
        </authorList>
    </citation>
    <scope>NUCLEOTIDE SEQUENCE [LARGE SCALE GENOMIC DNA]</scope>
    <source>
        <strain evidence="3 4">SCHIC003</strain>
    </source>
</reference>
<dbReference type="Proteomes" id="UP000663090">
    <property type="component" value="Chromosome"/>
</dbReference>
<evidence type="ECO:0000313" key="4">
    <source>
        <dbReference type="Proteomes" id="UP000663090"/>
    </source>
</evidence>
<protein>
    <submittedName>
        <fullName evidence="3">SRPBCC domain-containing protein</fullName>
    </submittedName>
</protein>
<sequence length="146" mass="16226">MEPTFQVQLKIQKPVSEVFDGVVNPRKLSGYFVKTASAPLVAGTTVKWSFAEAPDAFDVVVREVAKDERITLEWEAAEGGYNTTIEMNFKPIDAGNTLVQIRESGWKPDAKGFKSSYDNCGGWMHMMTCLKAYLEHGINLREGGAY</sequence>
<dbReference type="EMBL" id="CP071091">
    <property type="protein sequence ID" value="QSQ18097.1"/>
    <property type="molecule type" value="Genomic_DNA"/>
</dbReference>
<evidence type="ECO:0000313" key="3">
    <source>
        <dbReference type="EMBL" id="QSQ18097.1"/>
    </source>
</evidence>
<gene>
    <name evidence="3" type="ORF">JY572_01315</name>
</gene>
<evidence type="ECO:0000259" key="2">
    <source>
        <dbReference type="Pfam" id="PF08327"/>
    </source>
</evidence>
<dbReference type="SUPFAM" id="SSF55961">
    <property type="entry name" value="Bet v1-like"/>
    <property type="match status" value="1"/>
</dbReference>
<dbReference type="Pfam" id="PF08327">
    <property type="entry name" value="AHSA1"/>
    <property type="match status" value="1"/>
</dbReference>
<evidence type="ECO:0000256" key="1">
    <source>
        <dbReference type="ARBA" id="ARBA00006817"/>
    </source>
</evidence>
<keyword evidence="4" id="KW-1185">Reference proteome</keyword>
<feature type="domain" description="Activator of Hsp90 ATPase homologue 1/2-like C-terminal" evidence="2">
    <location>
        <begin position="14"/>
        <end position="135"/>
    </location>
</feature>
<proteinExistence type="inferred from homology"/>
<organism evidence="3 4">
    <name type="scientific">Myxococcus landrumensis</name>
    <dbReference type="NCBI Taxonomy" id="2813577"/>
    <lineage>
        <taxon>Bacteria</taxon>
        <taxon>Pseudomonadati</taxon>
        <taxon>Myxococcota</taxon>
        <taxon>Myxococcia</taxon>
        <taxon>Myxococcales</taxon>
        <taxon>Cystobacterineae</taxon>
        <taxon>Myxococcaceae</taxon>
        <taxon>Myxococcus</taxon>
    </lineage>
</organism>
<dbReference type="InterPro" id="IPR023393">
    <property type="entry name" value="START-like_dom_sf"/>
</dbReference>
<dbReference type="InterPro" id="IPR013538">
    <property type="entry name" value="ASHA1/2-like_C"/>
</dbReference>
<name>A0ABX7NKP9_9BACT</name>